<dbReference type="PRINTS" id="PR00420">
    <property type="entry name" value="RNGMNOXGNASE"/>
</dbReference>
<organism evidence="3 4">
    <name type="scientific">Alsobacter soli</name>
    <dbReference type="NCBI Taxonomy" id="2109933"/>
    <lineage>
        <taxon>Bacteria</taxon>
        <taxon>Pseudomonadati</taxon>
        <taxon>Pseudomonadota</taxon>
        <taxon>Alphaproteobacteria</taxon>
        <taxon>Hyphomicrobiales</taxon>
        <taxon>Alsobacteraceae</taxon>
        <taxon>Alsobacter</taxon>
    </lineage>
</organism>
<dbReference type="EMBL" id="PVZS01000007">
    <property type="protein sequence ID" value="PSC05450.1"/>
    <property type="molecule type" value="Genomic_DNA"/>
</dbReference>
<dbReference type="InterPro" id="IPR036188">
    <property type="entry name" value="FAD/NAD-bd_sf"/>
</dbReference>
<dbReference type="AlphaFoldDB" id="A0A2T1HV28"/>
<dbReference type="Proteomes" id="UP000239772">
    <property type="component" value="Unassembled WGS sequence"/>
</dbReference>
<accession>A0A2T1HV28</accession>
<comment type="caution">
    <text evidence="3">The sequence shown here is derived from an EMBL/GenBank/DDBJ whole genome shotgun (WGS) entry which is preliminary data.</text>
</comment>
<dbReference type="Gene3D" id="3.50.50.60">
    <property type="entry name" value="FAD/NAD(P)-binding domain"/>
    <property type="match status" value="1"/>
</dbReference>
<sequence length="406" mass="43053">MKGSHPMSSTTQASEVVIVGGGIYGTSLAYQLASAGRSVTLLEAGEIASGASGGPGERGVRANGRDFRELPVCALSLELWKHYQETFEGGVGYRRIGGIKVFDVPYGHREHEVRGRMEAMAAAQSSLGAPSEIWSREETLSREPELASGIIGAVHCPNDGVGDHTFATRQFAREAAKAGATIRTGAKVVEILHARGAATGVKLASGEVVPVGDKLVVVANAGAQDLLKPIFRPHEFSPVWNLMPQMLYVTNPLNKTVNHLLSHAHRRLAVKQIPDGTLMLSGGAHVAHTPDGLWKGSLSALTQNITDAIMTFPFIDSSSFLKADASRVETVAADVIPLIGQTEALSNTLYGYAWSGHGFAISLGFTKLFTDWILTGTKPEALEPFSPARFHQPAAALATSVVSRAA</sequence>
<gene>
    <name evidence="3" type="ORF">SLNSH_07610</name>
</gene>
<feature type="domain" description="FAD dependent oxidoreductase" evidence="2">
    <location>
        <begin position="16"/>
        <end position="372"/>
    </location>
</feature>
<evidence type="ECO:0000313" key="4">
    <source>
        <dbReference type="Proteomes" id="UP000239772"/>
    </source>
</evidence>
<proteinExistence type="predicted"/>
<name>A0A2T1HV28_9HYPH</name>
<dbReference type="InterPro" id="IPR006076">
    <property type="entry name" value="FAD-dep_OxRdtase"/>
</dbReference>
<keyword evidence="4" id="KW-1185">Reference proteome</keyword>
<evidence type="ECO:0000313" key="3">
    <source>
        <dbReference type="EMBL" id="PSC05450.1"/>
    </source>
</evidence>
<dbReference type="PANTHER" id="PTHR13847">
    <property type="entry name" value="SARCOSINE DEHYDROGENASE-RELATED"/>
    <property type="match status" value="1"/>
</dbReference>
<reference evidence="4" key="1">
    <citation type="submission" date="2018-03" db="EMBL/GenBank/DDBJ databases">
        <authorList>
            <person name="Sun L."/>
            <person name="Liu H."/>
            <person name="Chen W."/>
            <person name="Huang K."/>
            <person name="Liu W."/>
            <person name="Gao X."/>
        </authorList>
    </citation>
    <scope>NUCLEOTIDE SEQUENCE [LARGE SCALE GENOMIC DNA]</scope>
    <source>
        <strain evidence="4">SH9</strain>
    </source>
</reference>
<dbReference type="Gene3D" id="3.30.9.10">
    <property type="entry name" value="D-Amino Acid Oxidase, subunit A, domain 2"/>
    <property type="match status" value="1"/>
</dbReference>
<protein>
    <recommendedName>
        <fullName evidence="2">FAD dependent oxidoreductase domain-containing protein</fullName>
    </recommendedName>
</protein>
<dbReference type="Pfam" id="PF01266">
    <property type="entry name" value="DAO"/>
    <property type="match status" value="1"/>
</dbReference>
<evidence type="ECO:0000259" key="2">
    <source>
        <dbReference type="Pfam" id="PF01266"/>
    </source>
</evidence>
<evidence type="ECO:0000256" key="1">
    <source>
        <dbReference type="ARBA" id="ARBA00023002"/>
    </source>
</evidence>
<dbReference type="GO" id="GO:0016491">
    <property type="term" value="F:oxidoreductase activity"/>
    <property type="evidence" value="ECO:0007669"/>
    <property type="project" value="UniProtKB-KW"/>
</dbReference>
<keyword evidence="1" id="KW-0560">Oxidoreductase</keyword>
<dbReference type="GO" id="GO:0005737">
    <property type="term" value="C:cytoplasm"/>
    <property type="evidence" value="ECO:0007669"/>
    <property type="project" value="TreeGrafter"/>
</dbReference>
<dbReference type="SUPFAM" id="SSF51905">
    <property type="entry name" value="FAD/NAD(P)-binding domain"/>
    <property type="match status" value="1"/>
</dbReference>